<evidence type="ECO:0000313" key="1">
    <source>
        <dbReference type="EMBL" id="CAD2179758.1"/>
    </source>
</evidence>
<accession>A0A6V7VZF2</accession>
<protein>
    <submittedName>
        <fullName evidence="1">Uncharacterized protein</fullName>
    </submittedName>
</protein>
<dbReference type="AlphaFoldDB" id="A0A6V7VZF2"/>
<sequence length="221" mass="25392">MNGFEHVDFIHTLFKHPFTMIVSGSTGSGKSEWVKKLLNNLKEMTSETISMILYCYGELNSNIIQMQRKGLVGDIRATVHAAMPNEDFIKRHANGMLLVLDDLMVGIDPVILETIFTRGSHNWKMSVILSTQHLFCKELRIPRNNSHYLVLMRNPAGSLQIKNLATQLFPSRSKYFLEAYADATKEMYGYLLVDLHPSTPEKFRLRTHIYNEKLTIVYVPK</sequence>
<reference evidence="1 2" key="1">
    <citation type="submission" date="2020-08" db="EMBL/GenBank/DDBJ databases">
        <authorList>
            <person name="Koutsovoulos G."/>
            <person name="Danchin GJ E."/>
        </authorList>
    </citation>
    <scope>NUCLEOTIDE SEQUENCE [LARGE SCALE GENOMIC DNA]</scope>
</reference>
<dbReference type="Proteomes" id="UP000580250">
    <property type="component" value="Unassembled WGS sequence"/>
</dbReference>
<name>A0A6V7VZF2_MELEN</name>
<organism evidence="1 2">
    <name type="scientific">Meloidogyne enterolobii</name>
    <name type="common">Root-knot nematode worm</name>
    <name type="synonym">Meloidogyne mayaguensis</name>
    <dbReference type="NCBI Taxonomy" id="390850"/>
    <lineage>
        <taxon>Eukaryota</taxon>
        <taxon>Metazoa</taxon>
        <taxon>Ecdysozoa</taxon>
        <taxon>Nematoda</taxon>
        <taxon>Chromadorea</taxon>
        <taxon>Rhabditida</taxon>
        <taxon>Tylenchina</taxon>
        <taxon>Tylenchomorpha</taxon>
        <taxon>Tylenchoidea</taxon>
        <taxon>Meloidogynidae</taxon>
        <taxon>Meloidogyninae</taxon>
        <taxon>Meloidogyne</taxon>
    </lineage>
</organism>
<gene>
    <name evidence="1" type="ORF">MENT_LOCUS31781</name>
</gene>
<evidence type="ECO:0000313" key="2">
    <source>
        <dbReference type="Proteomes" id="UP000580250"/>
    </source>
</evidence>
<dbReference type="InterPro" id="IPR027417">
    <property type="entry name" value="P-loop_NTPase"/>
</dbReference>
<dbReference type="EMBL" id="CAJEWN010000352">
    <property type="protein sequence ID" value="CAD2179758.1"/>
    <property type="molecule type" value="Genomic_DNA"/>
</dbReference>
<dbReference type="SUPFAM" id="SSF52540">
    <property type="entry name" value="P-loop containing nucleoside triphosphate hydrolases"/>
    <property type="match status" value="1"/>
</dbReference>
<dbReference type="OrthoDB" id="5798615at2759"/>
<proteinExistence type="predicted"/>
<comment type="caution">
    <text evidence="1">The sequence shown here is derived from an EMBL/GenBank/DDBJ whole genome shotgun (WGS) entry which is preliminary data.</text>
</comment>